<dbReference type="EMBL" id="BAAAQM010000003">
    <property type="protein sequence ID" value="GAA1956132.1"/>
    <property type="molecule type" value="Genomic_DNA"/>
</dbReference>
<feature type="binding site" evidence="11">
    <location>
        <begin position="123"/>
        <end position="127"/>
    </location>
    <ligand>
        <name>substrate</name>
    </ligand>
</feature>
<evidence type="ECO:0000313" key="14">
    <source>
        <dbReference type="Proteomes" id="UP001499854"/>
    </source>
</evidence>
<feature type="active site" description="Nucleophile" evidence="11">
    <location>
        <position position="195"/>
    </location>
</feature>
<dbReference type="InterPro" id="IPR001295">
    <property type="entry name" value="Dihydroorotate_DH_CS"/>
</dbReference>
<evidence type="ECO:0000256" key="11">
    <source>
        <dbReference type="HAMAP-Rule" id="MF_00225"/>
    </source>
</evidence>
<evidence type="ECO:0000259" key="12">
    <source>
        <dbReference type="Pfam" id="PF01180"/>
    </source>
</evidence>
<evidence type="ECO:0000256" key="2">
    <source>
        <dbReference type="ARBA" id="ARBA00004370"/>
    </source>
</evidence>
<evidence type="ECO:0000256" key="5">
    <source>
        <dbReference type="ARBA" id="ARBA00022630"/>
    </source>
</evidence>
<comment type="caution">
    <text evidence="13">The sequence shown here is derived from an EMBL/GenBank/DDBJ whole genome shotgun (WGS) entry which is preliminary data.</text>
</comment>
<feature type="binding site" evidence="11">
    <location>
        <position position="192"/>
    </location>
    <ligand>
        <name>substrate</name>
    </ligand>
</feature>
<evidence type="ECO:0000256" key="1">
    <source>
        <dbReference type="ARBA" id="ARBA00003125"/>
    </source>
</evidence>
<comment type="cofactor">
    <cofactor evidence="11">
        <name>FMN</name>
        <dbReference type="ChEBI" id="CHEBI:58210"/>
    </cofactor>
    <text evidence="11">Binds 1 FMN per subunit.</text>
</comment>
<protein>
    <recommendedName>
        <fullName evidence="11">Dihydroorotate dehydrogenase (quinone)</fullName>
        <ecNumber evidence="11">1.3.5.2</ecNumber>
    </recommendedName>
    <alternativeName>
        <fullName evidence="11">DHOdehase</fullName>
        <shortName evidence="11">DHOD</shortName>
        <shortName evidence="11">DHODase</shortName>
    </alternativeName>
    <alternativeName>
        <fullName evidence="11">Dihydroorotate oxidase</fullName>
    </alternativeName>
</protein>
<dbReference type="SUPFAM" id="SSF51395">
    <property type="entry name" value="FMN-linked oxidoreductases"/>
    <property type="match status" value="1"/>
</dbReference>
<dbReference type="InterPro" id="IPR013785">
    <property type="entry name" value="Aldolase_TIM"/>
</dbReference>
<feature type="binding site" evidence="11">
    <location>
        <begin position="264"/>
        <end position="265"/>
    </location>
    <ligand>
        <name>substrate</name>
    </ligand>
</feature>
<keyword evidence="11" id="KW-1003">Cell membrane</keyword>
<feature type="domain" description="Dihydroorotate dehydrogenase catalytic" evidence="12">
    <location>
        <begin position="57"/>
        <end position="360"/>
    </location>
</feature>
<dbReference type="HAMAP" id="MF_00225">
    <property type="entry name" value="DHO_dh_type2"/>
    <property type="match status" value="1"/>
</dbReference>
<reference evidence="13 14" key="1">
    <citation type="journal article" date="2019" name="Int. J. Syst. Evol. Microbiol.">
        <title>The Global Catalogue of Microorganisms (GCM) 10K type strain sequencing project: providing services to taxonomists for standard genome sequencing and annotation.</title>
        <authorList>
            <consortium name="The Broad Institute Genomics Platform"/>
            <consortium name="The Broad Institute Genome Sequencing Center for Infectious Disease"/>
            <person name="Wu L."/>
            <person name="Ma J."/>
        </authorList>
    </citation>
    <scope>NUCLEOTIDE SEQUENCE [LARGE SCALE GENOMIC DNA]</scope>
    <source>
        <strain evidence="13 14">JCM 16013</strain>
    </source>
</reference>
<dbReference type="NCBIfam" id="NF003652">
    <property type="entry name" value="PRK05286.2-5"/>
    <property type="match status" value="1"/>
</dbReference>
<feature type="binding site" evidence="11">
    <location>
        <position position="289"/>
    </location>
    <ligand>
        <name>FMN</name>
        <dbReference type="ChEBI" id="CHEBI:58210"/>
    </ligand>
</feature>
<evidence type="ECO:0000256" key="3">
    <source>
        <dbReference type="ARBA" id="ARBA00005161"/>
    </source>
</evidence>
<proteinExistence type="inferred from homology"/>
<comment type="pathway">
    <text evidence="3 11">Pyrimidine metabolism; UMP biosynthesis via de novo pathway; orotate from (S)-dihydroorotate (quinone route): step 1/1.</text>
</comment>
<dbReference type="Gene3D" id="3.20.20.70">
    <property type="entry name" value="Aldolase class I"/>
    <property type="match status" value="1"/>
</dbReference>
<keyword evidence="14" id="KW-1185">Reference proteome</keyword>
<evidence type="ECO:0000256" key="9">
    <source>
        <dbReference type="ARBA" id="ARBA00023136"/>
    </source>
</evidence>
<dbReference type="NCBIfam" id="TIGR01036">
    <property type="entry name" value="pyrD_sub2"/>
    <property type="match status" value="1"/>
</dbReference>
<dbReference type="InterPro" id="IPR005719">
    <property type="entry name" value="Dihydroorotate_DH_2"/>
</dbReference>
<dbReference type="InterPro" id="IPR050074">
    <property type="entry name" value="DHO_dehydrogenase"/>
</dbReference>
<dbReference type="EC" id="1.3.5.2" evidence="11"/>
<dbReference type="PANTHER" id="PTHR48109:SF4">
    <property type="entry name" value="DIHYDROOROTATE DEHYDROGENASE (QUINONE), MITOCHONDRIAL"/>
    <property type="match status" value="1"/>
</dbReference>
<dbReference type="PROSITE" id="PS00911">
    <property type="entry name" value="DHODEHASE_1"/>
    <property type="match status" value="1"/>
</dbReference>
<evidence type="ECO:0000256" key="6">
    <source>
        <dbReference type="ARBA" id="ARBA00022643"/>
    </source>
</evidence>
<organism evidence="13 14">
    <name type="scientific">Catenulispora subtropica</name>
    <dbReference type="NCBI Taxonomy" id="450798"/>
    <lineage>
        <taxon>Bacteria</taxon>
        <taxon>Bacillati</taxon>
        <taxon>Actinomycetota</taxon>
        <taxon>Actinomycetes</taxon>
        <taxon>Catenulisporales</taxon>
        <taxon>Catenulisporaceae</taxon>
        <taxon>Catenulispora</taxon>
    </lineage>
</organism>
<feature type="binding site" evidence="11">
    <location>
        <begin position="74"/>
        <end position="78"/>
    </location>
    <ligand>
        <name>FMN</name>
        <dbReference type="ChEBI" id="CHEBI:58210"/>
    </ligand>
</feature>
<feature type="binding site" evidence="11">
    <location>
        <position position="98"/>
    </location>
    <ligand>
        <name>FMN</name>
        <dbReference type="ChEBI" id="CHEBI:58210"/>
    </ligand>
</feature>
<feature type="binding site" evidence="11">
    <location>
        <position position="235"/>
    </location>
    <ligand>
        <name>FMN</name>
        <dbReference type="ChEBI" id="CHEBI:58210"/>
    </ligand>
</feature>
<keyword evidence="7 11" id="KW-0665">Pyrimidine biosynthesis</keyword>
<accession>A0ABN2QPN2</accession>
<comment type="similarity">
    <text evidence="4 11">Belongs to the dihydroorotate dehydrogenase family. Type 2 subfamily.</text>
</comment>
<comment type="subunit">
    <text evidence="11">Monomer.</text>
</comment>
<feature type="binding site" evidence="11">
    <location>
        <position position="159"/>
    </location>
    <ligand>
        <name>FMN</name>
        <dbReference type="ChEBI" id="CHEBI:58210"/>
    </ligand>
</feature>
<dbReference type="Pfam" id="PF01180">
    <property type="entry name" value="DHO_dh"/>
    <property type="match status" value="1"/>
</dbReference>
<keyword evidence="9 11" id="KW-0472">Membrane</keyword>
<feature type="binding site" evidence="11">
    <location>
        <begin position="339"/>
        <end position="340"/>
    </location>
    <ligand>
        <name>FMN</name>
        <dbReference type="ChEBI" id="CHEBI:58210"/>
    </ligand>
</feature>
<keyword evidence="6 11" id="KW-0288">FMN</keyword>
<name>A0ABN2QPN2_9ACTN</name>
<dbReference type="Proteomes" id="UP001499854">
    <property type="component" value="Unassembled WGS sequence"/>
</dbReference>
<dbReference type="PROSITE" id="PS00912">
    <property type="entry name" value="DHODEHASE_2"/>
    <property type="match status" value="1"/>
</dbReference>
<evidence type="ECO:0000313" key="13">
    <source>
        <dbReference type="EMBL" id="GAA1956132.1"/>
    </source>
</evidence>
<keyword evidence="5 11" id="KW-0285">Flavoprotein</keyword>
<evidence type="ECO:0000256" key="8">
    <source>
        <dbReference type="ARBA" id="ARBA00023002"/>
    </source>
</evidence>
<dbReference type="NCBIfam" id="NF003645">
    <property type="entry name" value="PRK05286.1-2"/>
    <property type="match status" value="1"/>
</dbReference>
<gene>
    <name evidence="11" type="primary">pyrD</name>
    <name evidence="13" type="ORF">GCM10009838_09950</name>
</gene>
<feature type="binding site" evidence="11">
    <location>
        <position position="197"/>
    </location>
    <ligand>
        <name>substrate</name>
    </ligand>
</feature>
<keyword evidence="8 11" id="KW-0560">Oxidoreductase</keyword>
<comment type="subcellular location">
    <subcellularLocation>
        <location evidence="11">Cell membrane</location>
        <topology evidence="11">Peripheral membrane protein</topology>
    </subcellularLocation>
    <subcellularLocation>
        <location evidence="2">Membrane</location>
    </subcellularLocation>
</comment>
<sequence>MPEVRIYPKLFNLVFRRMDPERAHRLGFGAIRAVGALPAGTGLALLERAFPARDAVLKQTVFGVEFPAPFGLAAGFDKNAEGIDALAALGFGSVEIGTVTGRAQPGNERPRLARLIADRAVVNRMGFNNVGAEEAARRLKRRVAKPERWDKVPPVVGVNIGKTKTVPESEAATDYVASTRLLAPYADYLVVNVSSPNTPGLRNLQAVEVLRPLLTAVRSAADAAVPGRHVPLLVKIAPDLADADVDAVADLALDLGLDGIIATNTTIGRGGLKSSAAKVEAAGGGGLSGAPLKARSLEVLKRLRERTDGRLALISVGGVETVADAWQRLVAGADLVQGYTGFIYEGPAWAARINRGIAEKVRAGGYTNLRDAVEAARVP</sequence>
<feature type="binding site" evidence="11">
    <location>
        <position position="78"/>
    </location>
    <ligand>
        <name>substrate</name>
    </ligand>
</feature>
<evidence type="ECO:0000256" key="10">
    <source>
        <dbReference type="ARBA" id="ARBA00048639"/>
    </source>
</evidence>
<dbReference type="NCBIfam" id="NF003648">
    <property type="entry name" value="PRK05286.2-1"/>
    <property type="match status" value="1"/>
</dbReference>
<comment type="function">
    <text evidence="1 11">Catalyzes the conversion of dihydroorotate to orotate with quinone as electron acceptor.</text>
</comment>
<dbReference type="CDD" id="cd04738">
    <property type="entry name" value="DHOD_2_like"/>
    <property type="match status" value="1"/>
</dbReference>
<dbReference type="PANTHER" id="PTHR48109">
    <property type="entry name" value="DIHYDROOROTATE DEHYDROGENASE (QUINONE), MITOCHONDRIAL-RELATED"/>
    <property type="match status" value="1"/>
</dbReference>
<feature type="binding site" evidence="11">
    <location>
        <position position="192"/>
    </location>
    <ligand>
        <name>FMN</name>
        <dbReference type="ChEBI" id="CHEBI:58210"/>
    </ligand>
</feature>
<dbReference type="InterPro" id="IPR005720">
    <property type="entry name" value="Dihydroorotate_DH_cat"/>
</dbReference>
<evidence type="ECO:0000256" key="4">
    <source>
        <dbReference type="ARBA" id="ARBA00005359"/>
    </source>
</evidence>
<feature type="binding site" evidence="11">
    <location>
        <position position="263"/>
    </location>
    <ligand>
        <name>FMN</name>
        <dbReference type="ChEBI" id="CHEBI:58210"/>
    </ligand>
</feature>
<feature type="binding site" evidence="11">
    <location>
        <position position="318"/>
    </location>
    <ligand>
        <name>FMN</name>
        <dbReference type="ChEBI" id="CHEBI:58210"/>
    </ligand>
</feature>
<evidence type="ECO:0000256" key="7">
    <source>
        <dbReference type="ARBA" id="ARBA00022975"/>
    </source>
</evidence>
<comment type="catalytic activity">
    <reaction evidence="10 11">
        <text>(S)-dihydroorotate + a quinone = orotate + a quinol</text>
        <dbReference type="Rhea" id="RHEA:30187"/>
        <dbReference type="ChEBI" id="CHEBI:24646"/>
        <dbReference type="ChEBI" id="CHEBI:30839"/>
        <dbReference type="ChEBI" id="CHEBI:30864"/>
        <dbReference type="ChEBI" id="CHEBI:132124"/>
        <dbReference type="EC" id="1.3.5.2"/>
    </reaction>
</comment>